<dbReference type="InterPro" id="IPR045916">
    <property type="entry name" value="DUF5777"/>
</dbReference>
<dbReference type="EMBL" id="MLJW01000040">
    <property type="protein sequence ID" value="OIR06919.1"/>
    <property type="molecule type" value="Genomic_DNA"/>
</dbReference>
<evidence type="ECO:0000259" key="1">
    <source>
        <dbReference type="Pfam" id="PF19089"/>
    </source>
</evidence>
<gene>
    <name evidence="2" type="ORF">GALL_108250</name>
</gene>
<evidence type="ECO:0000313" key="2">
    <source>
        <dbReference type="EMBL" id="OIR06919.1"/>
    </source>
</evidence>
<reference evidence="2" key="1">
    <citation type="submission" date="2016-10" db="EMBL/GenBank/DDBJ databases">
        <title>Sequence of Gallionella enrichment culture.</title>
        <authorList>
            <person name="Poehlein A."/>
            <person name="Muehling M."/>
            <person name="Daniel R."/>
        </authorList>
    </citation>
    <scope>NUCLEOTIDE SEQUENCE</scope>
</reference>
<name>A0A1J5SEU3_9ZZZZ</name>
<sequence>MKKILLYLIVTFCFLLKAIAQDDLLSDLVKDDAAKVKQNITTATFKSTRVINLQSVEMTGKGNLEFMISHRFGNIWKEGKGWTNLSQFFGLNAGFANTYMSFDYSFTNWMNIGLAFTGNARNEAWAKFKLLKQQTGVKNIPVSVSLFSLASFDGSEGPSPDDLAWNRFSFMHQLLIARKFNEKFSLQLTPSYIHYNVVPYGINNTNNIFSLAIGGRYKLTNKTAISFEYSRQLNGYKDLLDETSSAVNYVPDLFSLGYDWDTGGHIFQFFFTSSSAATNIAQLSTNTNDVRLGNFSLGFNLNRSYGIKKIVKSH</sequence>
<organism evidence="2">
    <name type="scientific">mine drainage metagenome</name>
    <dbReference type="NCBI Taxonomy" id="410659"/>
    <lineage>
        <taxon>unclassified sequences</taxon>
        <taxon>metagenomes</taxon>
        <taxon>ecological metagenomes</taxon>
    </lineage>
</organism>
<protein>
    <recommendedName>
        <fullName evidence="1">DUF5777 domain-containing protein</fullName>
    </recommendedName>
</protein>
<proteinExistence type="predicted"/>
<accession>A0A1J5SEU3</accession>
<dbReference type="AlphaFoldDB" id="A0A1J5SEU3"/>
<feature type="domain" description="DUF5777" evidence="1">
    <location>
        <begin position="45"/>
        <end position="305"/>
    </location>
</feature>
<comment type="caution">
    <text evidence="2">The sequence shown here is derived from an EMBL/GenBank/DDBJ whole genome shotgun (WGS) entry which is preliminary data.</text>
</comment>
<dbReference type="Pfam" id="PF19089">
    <property type="entry name" value="DUF5777"/>
    <property type="match status" value="1"/>
</dbReference>